<feature type="chain" id="PRO_5008069164" description="Phage tail collar domain-containing protein" evidence="1">
    <location>
        <begin position="24"/>
        <end position="213"/>
    </location>
</feature>
<comment type="caution">
    <text evidence="3">The sequence shown here is derived from an EMBL/GenBank/DDBJ whole genome shotgun (WGS) entry which is preliminary data.</text>
</comment>
<dbReference type="RefSeq" id="WP_064029267.1">
    <property type="nucleotide sequence ID" value="NZ_LUUK01000177.1"/>
</dbReference>
<dbReference type="Gene3D" id="3.90.1340.10">
    <property type="entry name" value="Phage tail collar domain"/>
    <property type="match status" value="1"/>
</dbReference>
<sequence>MSKKSLKTLLALTIASLSGSAAACGSQPYIGEVCTFATTYCPIGYAEADGRLLSIAQNQALFALLGTTYGGNGQTTFSLPDLRGRNPIGVGVGPGLAPVDLGEISGQENVTLFQPNMPFHSHAANTIVTAKLHAVNSNGNSTNPSGKFPAVSANRDNIYSNSPSNAELATDAVTVNASTTVGASGESHPFSVRNPYVGMRYCVATVGIFPGRE</sequence>
<name>A0A177NH61_9GAMM</name>
<dbReference type="OrthoDB" id="9810174at2"/>
<keyword evidence="4" id="KW-1185">Reference proteome</keyword>
<feature type="signal peptide" evidence="1">
    <location>
        <begin position="1"/>
        <end position="23"/>
    </location>
</feature>
<dbReference type="PROSITE" id="PS51257">
    <property type="entry name" value="PROKAR_LIPOPROTEIN"/>
    <property type="match status" value="1"/>
</dbReference>
<dbReference type="Proteomes" id="UP000077628">
    <property type="component" value="Unassembled WGS sequence"/>
</dbReference>
<dbReference type="InterPro" id="IPR037053">
    <property type="entry name" value="Phage_tail_collar_dom_sf"/>
</dbReference>
<evidence type="ECO:0000256" key="1">
    <source>
        <dbReference type="SAM" id="SignalP"/>
    </source>
</evidence>
<keyword evidence="1" id="KW-0732">Signal</keyword>
<dbReference type="SUPFAM" id="SSF88874">
    <property type="entry name" value="Receptor-binding domain of short tail fibre protein gp12"/>
    <property type="match status" value="1"/>
</dbReference>
<gene>
    <name evidence="3" type="ORF">A1355_07310</name>
</gene>
<reference evidence="4" key="1">
    <citation type="submission" date="2016-03" db="EMBL/GenBank/DDBJ databases">
        <authorList>
            <person name="Heylen K."/>
            <person name="De Vos P."/>
            <person name="Vekeman B."/>
        </authorList>
    </citation>
    <scope>NUCLEOTIDE SEQUENCE [LARGE SCALE GENOMIC DNA]</scope>
    <source>
        <strain evidence="4">R-45383</strain>
    </source>
</reference>
<dbReference type="Pfam" id="PF07484">
    <property type="entry name" value="Collar"/>
    <property type="match status" value="1"/>
</dbReference>
<dbReference type="InterPro" id="IPR011083">
    <property type="entry name" value="Phage_tail_collar_dom"/>
</dbReference>
<organism evidence="3 4">
    <name type="scientific">Methylomonas koyamae</name>
    <dbReference type="NCBI Taxonomy" id="702114"/>
    <lineage>
        <taxon>Bacteria</taxon>
        <taxon>Pseudomonadati</taxon>
        <taxon>Pseudomonadota</taxon>
        <taxon>Gammaproteobacteria</taxon>
        <taxon>Methylococcales</taxon>
        <taxon>Methylococcaceae</taxon>
        <taxon>Methylomonas</taxon>
    </lineage>
</organism>
<evidence type="ECO:0000313" key="4">
    <source>
        <dbReference type="Proteomes" id="UP000077628"/>
    </source>
</evidence>
<dbReference type="STRING" id="702114.A1355_07310"/>
<protein>
    <recommendedName>
        <fullName evidence="2">Phage tail collar domain-containing protein</fullName>
    </recommendedName>
</protein>
<proteinExistence type="predicted"/>
<dbReference type="EMBL" id="LUUK01000177">
    <property type="protein sequence ID" value="OAI17446.1"/>
    <property type="molecule type" value="Genomic_DNA"/>
</dbReference>
<evidence type="ECO:0000313" key="3">
    <source>
        <dbReference type="EMBL" id="OAI17446.1"/>
    </source>
</evidence>
<accession>A0A177NH61</accession>
<dbReference type="AlphaFoldDB" id="A0A177NH61"/>
<feature type="domain" description="Phage tail collar" evidence="2">
    <location>
        <begin position="31"/>
        <end position="86"/>
    </location>
</feature>
<evidence type="ECO:0000259" key="2">
    <source>
        <dbReference type="Pfam" id="PF07484"/>
    </source>
</evidence>